<dbReference type="InterPro" id="IPR036890">
    <property type="entry name" value="HATPase_C_sf"/>
</dbReference>
<dbReference type="SMART" id="SM00091">
    <property type="entry name" value="PAS"/>
    <property type="match status" value="1"/>
</dbReference>
<dbReference type="PROSITE" id="PS50011">
    <property type="entry name" value="PROTEIN_KINASE_DOM"/>
    <property type="match status" value="1"/>
</dbReference>
<dbReference type="GO" id="GO:0042802">
    <property type="term" value="F:identical protein binding"/>
    <property type="evidence" value="ECO:0007669"/>
    <property type="project" value="UniProtKB-ARBA"/>
</dbReference>
<dbReference type="Pfam" id="PF02518">
    <property type="entry name" value="HATPase_c"/>
    <property type="match status" value="1"/>
</dbReference>
<dbReference type="Pfam" id="PF13426">
    <property type="entry name" value="PAS_9"/>
    <property type="match status" value="1"/>
</dbReference>
<organism evidence="13 14">
    <name type="scientific">Cupriavidus basilensis</name>
    <dbReference type="NCBI Taxonomy" id="68895"/>
    <lineage>
        <taxon>Bacteria</taxon>
        <taxon>Pseudomonadati</taxon>
        <taxon>Pseudomonadota</taxon>
        <taxon>Betaproteobacteria</taxon>
        <taxon>Burkholderiales</taxon>
        <taxon>Burkholderiaceae</taxon>
        <taxon>Cupriavidus</taxon>
    </lineage>
</organism>
<dbReference type="SMART" id="SM00220">
    <property type="entry name" value="S_TKc"/>
    <property type="match status" value="1"/>
</dbReference>
<dbReference type="Gene3D" id="3.30.565.10">
    <property type="entry name" value="Histidine kinase-like ATPase, C-terminal domain"/>
    <property type="match status" value="1"/>
</dbReference>
<evidence type="ECO:0000313" key="13">
    <source>
        <dbReference type="EMBL" id="AJG23802.1"/>
    </source>
</evidence>
<keyword evidence="3" id="KW-0597">Phosphoprotein</keyword>
<dbReference type="InterPro" id="IPR003661">
    <property type="entry name" value="HisK_dim/P_dom"/>
</dbReference>
<dbReference type="InterPro" id="IPR036097">
    <property type="entry name" value="HisK_dim/P_sf"/>
</dbReference>
<dbReference type="Pfam" id="PF00512">
    <property type="entry name" value="HisKA"/>
    <property type="match status" value="1"/>
</dbReference>
<dbReference type="Gene3D" id="3.30.450.40">
    <property type="match status" value="1"/>
</dbReference>
<dbReference type="InterPro" id="IPR000719">
    <property type="entry name" value="Prot_kinase_dom"/>
</dbReference>
<dbReference type="InterPro" id="IPR000014">
    <property type="entry name" value="PAS"/>
</dbReference>
<dbReference type="FunFam" id="3.30.565.10:FF:000042">
    <property type="entry name" value="Two-component sensor histidine kinase KdpD"/>
    <property type="match status" value="1"/>
</dbReference>
<protein>
    <recommendedName>
        <fullName evidence="2">histidine kinase</fullName>
        <ecNumber evidence="2">2.7.13.3</ecNumber>
    </recommendedName>
</protein>
<dbReference type="InterPro" id="IPR004358">
    <property type="entry name" value="Sig_transdc_His_kin-like_C"/>
</dbReference>
<feature type="domain" description="PAS" evidence="11">
    <location>
        <begin position="1521"/>
        <end position="1593"/>
    </location>
</feature>
<dbReference type="NCBIfam" id="TIGR00229">
    <property type="entry name" value="sensory_box"/>
    <property type="match status" value="1"/>
</dbReference>
<dbReference type="Gene3D" id="3.30.450.20">
    <property type="entry name" value="PAS domain"/>
    <property type="match status" value="1"/>
</dbReference>
<dbReference type="SUPFAM" id="SSF55874">
    <property type="entry name" value="ATPase domain of HSP90 chaperone/DNA topoisomerase II/histidine kinase"/>
    <property type="match status" value="1"/>
</dbReference>
<dbReference type="PANTHER" id="PTHR43642:SF1">
    <property type="entry name" value="HYBRID SIGNAL TRANSDUCTION HISTIDINE KINASE G"/>
    <property type="match status" value="1"/>
</dbReference>
<dbReference type="CDD" id="cd00082">
    <property type="entry name" value="HisKA"/>
    <property type="match status" value="1"/>
</dbReference>
<dbReference type="CDD" id="cd14014">
    <property type="entry name" value="STKc_PknB_like"/>
    <property type="match status" value="1"/>
</dbReference>
<dbReference type="Gene3D" id="1.10.287.130">
    <property type="match status" value="1"/>
</dbReference>
<dbReference type="SMART" id="SM00388">
    <property type="entry name" value="HisKA"/>
    <property type="match status" value="1"/>
</dbReference>
<dbReference type="SUPFAM" id="SSF55785">
    <property type="entry name" value="PYP-like sensor domain (PAS domain)"/>
    <property type="match status" value="1"/>
</dbReference>
<dbReference type="InterPro" id="IPR041664">
    <property type="entry name" value="AAA_16"/>
</dbReference>
<keyword evidence="7" id="KW-0067">ATP-binding</keyword>
<evidence type="ECO:0000259" key="12">
    <source>
        <dbReference type="PROSITE" id="PS50113"/>
    </source>
</evidence>
<dbReference type="EC" id="2.7.13.3" evidence="2"/>
<evidence type="ECO:0000313" key="14">
    <source>
        <dbReference type="Proteomes" id="UP000031843"/>
    </source>
</evidence>
<dbReference type="Gene3D" id="3.40.50.300">
    <property type="entry name" value="P-loop containing nucleotide triphosphate hydrolases"/>
    <property type="match status" value="1"/>
</dbReference>
<evidence type="ECO:0000256" key="4">
    <source>
        <dbReference type="ARBA" id="ARBA00022679"/>
    </source>
</evidence>
<dbReference type="SUPFAM" id="SSF52540">
    <property type="entry name" value="P-loop containing nucleoside triphosphate hydrolases"/>
    <property type="match status" value="1"/>
</dbReference>
<dbReference type="PROSITE" id="PS50113">
    <property type="entry name" value="PAC"/>
    <property type="match status" value="1"/>
</dbReference>
<gene>
    <name evidence="13" type="ORF">RR42_s2220</name>
</gene>
<dbReference type="PRINTS" id="PR00344">
    <property type="entry name" value="BCTRLSENSOR"/>
</dbReference>
<evidence type="ECO:0000256" key="2">
    <source>
        <dbReference type="ARBA" id="ARBA00012438"/>
    </source>
</evidence>
<dbReference type="SUPFAM" id="SSF56112">
    <property type="entry name" value="Protein kinase-like (PK-like)"/>
    <property type="match status" value="1"/>
</dbReference>
<keyword evidence="6 13" id="KW-0418">Kinase</keyword>
<evidence type="ECO:0000256" key="7">
    <source>
        <dbReference type="ARBA" id="ARBA00022840"/>
    </source>
</evidence>
<dbReference type="PANTHER" id="PTHR43642">
    <property type="entry name" value="HYBRID SIGNAL TRANSDUCTION HISTIDINE KINASE G"/>
    <property type="match status" value="1"/>
</dbReference>
<dbReference type="CDD" id="cd00130">
    <property type="entry name" value="PAS"/>
    <property type="match status" value="1"/>
</dbReference>
<dbReference type="InterPro" id="IPR053159">
    <property type="entry name" value="Hybrid_Histidine_Kinase"/>
</dbReference>
<evidence type="ECO:0000256" key="3">
    <source>
        <dbReference type="ARBA" id="ARBA00022553"/>
    </source>
</evidence>
<dbReference type="InterPro" id="IPR003018">
    <property type="entry name" value="GAF"/>
</dbReference>
<dbReference type="InterPro" id="IPR011009">
    <property type="entry name" value="Kinase-like_dom_sf"/>
</dbReference>
<sequence>MKPVIDWHPRGKISPFGPLDRITGTAIHLPHQAPRNIKYSYRLESGTRQMNPLFYFGHESGVSFPVVWEDDDRVVGRGWLPGRDGMPKAVLAVWHAAEHPRPTSLAHEYGLKDELDGSWAVRPLELVRERGRTVLLLDDPGGEPLAKLLGTPMEVGRFLRLAISIAAALDQFHQRGLIHKDIKPAHILVNDAPIEARLTGFGIASRQSRERQAPAPPEEIAGTLAYMAPEQTGRMNRSIDARSDLYSLGVTLYQMLTGVLPFATDDPMELLHSHLARQPVPPAERVPSIPALLSAMVMKLLSKTAEERYQTAAGLEADLRRSSVAWESRGSIATFPLGEHDLPDRPLIPERLYGREREIETLLAAFDRVVTQGTPELVLVSGYAGIGKTSAVLALRSALALRNGLFASGKFDQYKRDVPYATLAQAFQNLVRPLLGKSEADLAPWRTALAEALGPNGGLMVPLIPELGLILGPQSPVPELPPCDEQHRFQMVFQRLLAVFAQPTHPLALFLDDLQWLDAATLDLLEYLATQPEVRHVLLIGAYRNDDVKPGHPLLLRLPAIRQAGGRVNDITLSPLGFDDVIRLIVDALHCAPGDAAPLARLVQEKTGGNPFFAIQFLTALTEEGLLVFDHRGARWSWDLEQIRAKGFTDNVVDLMLAKLRRLPAATRNALKQLACLGNDAAIASLAMVQDASEAELDAALRPAVRAGLVLRLGNTYRFLHDRIQEAAYALIPEGARPAAHLAIGRRLATGTPPEAIAERVFEIVGQLNRGTDLITAAEEREQVAELNLLAGQRAKASTAYASALTYLTAGAALMQGDAWKRRPKFAFALEFHLAECEFLTGAPAAADARLAELACRAASLPDLASVTQLRLELFLALGQRERAVEVGLDYLYRAGVQCSAHPTDEEVLQEYDRMWRQLGDRPIEALLDLPMMTNAVACETMDVLTALMLPAWYTDVNLGSLIIGRMANLSLEQGNSDASCLAYTWLGMILGPRSGDYKAAFRFGQLGLSLVEQRGLDRFRARVYQAFGGHVMQWTQPIRAARSLVRRAFDVASKLGDLTYASFARNNLITQLLACGDPLAEVQNEAEATIGFARRASFGLAVDRVTPQLQLARTLRGLTPVFGVFDDDDFNEEEFERYLDEAPGPALATCWYWIRKLQARFLADDHAAAIAAADRAESLLWTSPSFFEQAEYHFYTALARAACCGTAAAPERTQHLAALAAHHRQLLVWSEHCPENFENRAALVGAEIARLDGREVDAMGLYEQAIRSAQDNDFIHNQALANELAARFYAARGFEKVARVYLQDARHGYLRWGAGGKVRQLDALYPHLWGEERAPAPTTTIGAPVEHLDLATVIAVSQAVSGEIVLDKLLDTLMRTAIEQAGAERGLLILPRGSEQRIAAEATTGGDIVTVQLRDESVTATALPVSMLHYVLRTRENIILDNAATQMPFSDDPYILQHHARSILCLPLLTQAKLVGVLYLENNLAPRVFVPTRTTVLKMLASQAATALEITCLYRDLAQREAKIQRLVEANIIGICLWHMDGRILEANDAFLRMLGYDREDLASVPLRWTDLTPPDRRERDARLVQDLRISGTLPPFEKEFFRKDGSRVLVLLGCATFEEGGEQGVSYMLDLTERKRAEEALHQAQAELAHVTRVTTLNALTASIAHEVNQPLAAIVTNANAALRWLARQPPDLAEVRDTLGCIVQDGHRAGAVIEGMRALLKKTAAVTARLDMNALIEDAIALIQGEISRHQVLLRTELEPDLPPVAGDRVQLQQVLLNLMMNSIEAMKEVAERPRGLLIRSHLDASGTVLVAVQDAGVGLEPQDLERVFQTFFTTKAEGLGMGLAICRLIVEAHGGRLWAYPNVPCGAVFQFTLPPQD</sequence>
<keyword evidence="5" id="KW-0547">Nucleotide-binding</keyword>
<evidence type="ECO:0000256" key="5">
    <source>
        <dbReference type="ARBA" id="ARBA00022741"/>
    </source>
</evidence>
<dbReference type="InterPro" id="IPR029016">
    <property type="entry name" value="GAF-like_dom_sf"/>
</dbReference>
<dbReference type="PROSITE" id="PS50112">
    <property type="entry name" value="PAS"/>
    <property type="match status" value="1"/>
</dbReference>
<dbReference type="InterPro" id="IPR003594">
    <property type="entry name" value="HATPase_dom"/>
</dbReference>
<dbReference type="PROSITE" id="PS50109">
    <property type="entry name" value="HIS_KIN"/>
    <property type="match status" value="1"/>
</dbReference>
<reference evidence="13 14" key="1">
    <citation type="journal article" date="2015" name="Genome Announc.">
        <title>Complete Genome Sequence of Cupriavidus basilensis 4G11, Isolated from the Oak Ridge Field Research Center Site.</title>
        <authorList>
            <person name="Ray J."/>
            <person name="Waters R.J."/>
            <person name="Skerker J.M."/>
            <person name="Kuehl J.V."/>
            <person name="Price M.N."/>
            <person name="Huang J."/>
            <person name="Chakraborty R."/>
            <person name="Arkin A.P."/>
            <person name="Deutschbauer A."/>
        </authorList>
    </citation>
    <scope>NUCLEOTIDE SEQUENCE [LARGE SCALE GENOMIC DNA]</scope>
    <source>
        <strain evidence="13">4G11</strain>
    </source>
</reference>
<dbReference type="EMBL" id="CP010537">
    <property type="protein sequence ID" value="AJG23802.1"/>
    <property type="molecule type" value="Genomic_DNA"/>
</dbReference>
<dbReference type="InterPro" id="IPR000700">
    <property type="entry name" value="PAS-assoc_C"/>
</dbReference>
<keyword evidence="4 13" id="KW-0808">Transferase</keyword>
<evidence type="ECO:0000259" key="9">
    <source>
        <dbReference type="PROSITE" id="PS50011"/>
    </source>
</evidence>
<evidence type="ECO:0000256" key="1">
    <source>
        <dbReference type="ARBA" id="ARBA00000085"/>
    </source>
</evidence>
<dbReference type="Gene3D" id="1.10.510.10">
    <property type="entry name" value="Transferase(Phosphotransferase) domain 1"/>
    <property type="match status" value="1"/>
</dbReference>
<evidence type="ECO:0000256" key="6">
    <source>
        <dbReference type="ARBA" id="ARBA00022777"/>
    </source>
</evidence>
<dbReference type="Proteomes" id="UP000031843">
    <property type="component" value="Chromosome secondary"/>
</dbReference>
<dbReference type="GO" id="GO:0005524">
    <property type="term" value="F:ATP binding"/>
    <property type="evidence" value="ECO:0007669"/>
    <property type="project" value="UniProtKB-KW"/>
</dbReference>
<dbReference type="KEGG" id="cbw:RR42_s2220"/>
<evidence type="ECO:0000256" key="8">
    <source>
        <dbReference type="ARBA" id="ARBA00023012"/>
    </source>
</evidence>
<name>A0A0C4YDQ7_9BURK</name>
<dbReference type="Pfam" id="PF00069">
    <property type="entry name" value="Pkinase"/>
    <property type="match status" value="1"/>
</dbReference>
<feature type="domain" description="Protein kinase" evidence="9">
    <location>
        <begin position="39"/>
        <end position="324"/>
    </location>
</feature>
<keyword evidence="8" id="KW-0902">Two-component regulatory system</keyword>
<dbReference type="SUPFAM" id="SSF47384">
    <property type="entry name" value="Homodimeric domain of signal transducing histidine kinase"/>
    <property type="match status" value="1"/>
</dbReference>
<evidence type="ECO:0000259" key="11">
    <source>
        <dbReference type="PROSITE" id="PS50112"/>
    </source>
</evidence>
<evidence type="ECO:0000259" key="10">
    <source>
        <dbReference type="PROSITE" id="PS50109"/>
    </source>
</evidence>
<accession>A0A0C4YDQ7</accession>
<proteinExistence type="predicted"/>
<dbReference type="GO" id="GO:0000155">
    <property type="term" value="F:phosphorelay sensor kinase activity"/>
    <property type="evidence" value="ECO:0007669"/>
    <property type="project" value="InterPro"/>
</dbReference>
<comment type="catalytic activity">
    <reaction evidence="1">
        <text>ATP + protein L-histidine = ADP + protein N-phospho-L-histidine.</text>
        <dbReference type="EC" id="2.7.13.3"/>
    </reaction>
</comment>
<dbReference type="InterPro" id="IPR027417">
    <property type="entry name" value="P-loop_NTPase"/>
</dbReference>
<dbReference type="InterPro" id="IPR035965">
    <property type="entry name" value="PAS-like_dom_sf"/>
</dbReference>
<dbReference type="SUPFAM" id="SSF55781">
    <property type="entry name" value="GAF domain-like"/>
    <property type="match status" value="1"/>
</dbReference>
<dbReference type="Pfam" id="PF01590">
    <property type="entry name" value="GAF"/>
    <property type="match status" value="1"/>
</dbReference>
<feature type="domain" description="PAC" evidence="12">
    <location>
        <begin position="1596"/>
        <end position="1645"/>
    </location>
</feature>
<dbReference type="STRING" id="68895.RR42_s2220"/>
<keyword evidence="14" id="KW-1185">Reference proteome</keyword>
<dbReference type="SMART" id="SM00065">
    <property type="entry name" value="GAF"/>
    <property type="match status" value="1"/>
</dbReference>
<dbReference type="SMART" id="SM00387">
    <property type="entry name" value="HATPase_c"/>
    <property type="match status" value="1"/>
</dbReference>
<dbReference type="Pfam" id="PF13191">
    <property type="entry name" value="AAA_16"/>
    <property type="match status" value="1"/>
</dbReference>
<dbReference type="InterPro" id="IPR005467">
    <property type="entry name" value="His_kinase_dom"/>
</dbReference>
<feature type="domain" description="Histidine kinase" evidence="10">
    <location>
        <begin position="1665"/>
        <end position="1881"/>
    </location>
</feature>